<feature type="transmembrane region" description="Helical" evidence="8">
    <location>
        <begin position="171"/>
        <end position="190"/>
    </location>
</feature>
<feature type="transmembrane region" description="Helical" evidence="8">
    <location>
        <begin position="79"/>
        <end position="98"/>
    </location>
</feature>
<gene>
    <name evidence="9" type="ORF">HA51_04765</name>
</gene>
<keyword evidence="6 8" id="KW-1133">Transmembrane helix</keyword>
<proteinExistence type="predicted"/>
<reference evidence="9 10" key="1">
    <citation type="journal article" date="2017" name="Antonie Van Leeuwenhoek">
        <title>Phylogenomic resolution of the bacterial genus Pantoea and its relationship with Erwinia and Tatumella.</title>
        <authorList>
            <person name="Palmer M."/>
            <person name="Steenkamp E.T."/>
            <person name="Coetzee M.P."/>
            <person name="Chan W.Y."/>
            <person name="van Zyl E."/>
            <person name="De Maayer P."/>
            <person name="Coutinho T.A."/>
            <person name="Blom J."/>
            <person name="Smits T.H."/>
            <person name="Duffy B."/>
            <person name="Venter S.N."/>
        </authorList>
    </citation>
    <scope>NUCLEOTIDE SEQUENCE [LARGE SCALE GENOMIC DNA]</scope>
    <source>
        <strain evidence="9 10">LMG 26275</strain>
    </source>
</reference>
<organism evidence="9 10">
    <name type="scientific">Pantoea rwandensis</name>
    <dbReference type="NCBI Taxonomy" id="1076550"/>
    <lineage>
        <taxon>Bacteria</taxon>
        <taxon>Pseudomonadati</taxon>
        <taxon>Pseudomonadota</taxon>
        <taxon>Gammaproteobacteria</taxon>
        <taxon>Enterobacterales</taxon>
        <taxon>Erwiniaceae</taxon>
        <taxon>Pantoea</taxon>
    </lineage>
</organism>
<keyword evidence="2" id="KW-0813">Transport</keyword>
<dbReference type="Proteomes" id="UP000193558">
    <property type="component" value="Unassembled WGS sequence"/>
</dbReference>
<evidence type="ECO:0000256" key="3">
    <source>
        <dbReference type="ARBA" id="ARBA00022475"/>
    </source>
</evidence>
<dbReference type="Pfam" id="PF01306">
    <property type="entry name" value="LacY_symp"/>
    <property type="match status" value="1"/>
</dbReference>
<evidence type="ECO:0000256" key="8">
    <source>
        <dbReference type="SAM" id="Phobius"/>
    </source>
</evidence>
<feature type="transmembrane region" description="Helical" evidence="8">
    <location>
        <begin position="261"/>
        <end position="283"/>
    </location>
</feature>
<feature type="transmembrane region" description="Helical" evidence="8">
    <location>
        <begin position="104"/>
        <end position="125"/>
    </location>
</feature>
<feature type="transmembrane region" description="Helical" evidence="8">
    <location>
        <begin position="380"/>
        <end position="398"/>
    </location>
</feature>
<comment type="caution">
    <text evidence="9">The sequence shown here is derived from an EMBL/GenBank/DDBJ whole genome shotgun (WGS) entry which is preliminary data.</text>
</comment>
<feature type="transmembrane region" description="Helical" evidence="8">
    <location>
        <begin position="223"/>
        <end position="241"/>
    </location>
</feature>
<accession>A0A1X1D3M1</accession>
<keyword evidence="4" id="KW-0997">Cell inner membrane</keyword>
<dbReference type="InterPro" id="IPR036259">
    <property type="entry name" value="MFS_trans_sf"/>
</dbReference>
<keyword evidence="3" id="KW-1003">Cell membrane</keyword>
<dbReference type="GO" id="GO:0005886">
    <property type="term" value="C:plasma membrane"/>
    <property type="evidence" value="ECO:0007669"/>
    <property type="project" value="UniProtKB-SubCell"/>
</dbReference>
<dbReference type="AlphaFoldDB" id="A0A1X1D3M1"/>
<dbReference type="PANTHER" id="PTHR23522">
    <property type="entry name" value="BLL5896 PROTEIN"/>
    <property type="match status" value="1"/>
</dbReference>
<dbReference type="NCBIfam" id="TIGR00882">
    <property type="entry name" value="2A0105"/>
    <property type="match status" value="1"/>
</dbReference>
<dbReference type="RefSeq" id="WP_084932711.1">
    <property type="nucleotide sequence ID" value="NZ_MLFR01000002.1"/>
</dbReference>
<evidence type="ECO:0000313" key="9">
    <source>
        <dbReference type="EMBL" id="ORM71268.1"/>
    </source>
</evidence>
<sequence length="431" mass="48052">MNAIVNSHRKHYLQISAIVFLFFFSWSASMILLSIWLAQEAGLDSTMIGLVYTANGLFTVLLKPVYGFILDRLGMRKNLLYFIVLASVCMAPFFIFVYKPLLQHFLMAGIILGGLFTSLAWYDGVAACESYADRFSRINHLEFGQIRMWGSLGWASSAALSGFLFNLDPNMIFIVGSVSSAVMFCILCFLKSRYNNEQLNQVTNPVALSVRQITGMLRHNPKFWLFCLYVSGVTGMIYVAEQQYARFFVSFFADHRRGNEMFGYVVTAQGALEFLMMFCVPFLINKIGAKNGMLLAGLVVAARLIITGTVGNIAIIAALKPLYGLEMALLLVSVFKYNAEHFDSRVNSMMYLLGYQGTIYLVSLVLATPAGYLYDHIGFGHTYILMGLCALVITAISVKTLSRCTNTQFSDIDQDGETERPNVITADVNGR</sequence>
<name>A0A1X1D3M1_9GAMM</name>
<evidence type="ECO:0000256" key="4">
    <source>
        <dbReference type="ARBA" id="ARBA00022519"/>
    </source>
</evidence>
<dbReference type="GO" id="GO:0015528">
    <property type="term" value="F:lactose:proton symporter activity"/>
    <property type="evidence" value="ECO:0007669"/>
    <property type="project" value="TreeGrafter"/>
</dbReference>
<protein>
    <submittedName>
        <fullName evidence="9">MFS transporter</fullName>
    </submittedName>
</protein>
<feature type="transmembrane region" description="Helical" evidence="8">
    <location>
        <begin position="295"/>
        <end position="316"/>
    </location>
</feature>
<feature type="transmembrane region" description="Helical" evidence="8">
    <location>
        <begin position="50"/>
        <end position="70"/>
    </location>
</feature>
<feature type="transmembrane region" description="Helical" evidence="8">
    <location>
        <begin position="351"/>
        <end position="374"/>
    </location>
</feature>
<keyword evidence="7 8" id="KW-0472">Membrane</keyword>
<dbReference type="GO" id="GO:0030395">
    <property type="term" value="F:lactose binding"/>
    <property type="evidence" value="ECO:0007669"/>
    <property type="project" value="TreeGrafter"/>
</dbReference>
<dbReference type="SUPFAM" id="SSF103473">
    <property type="entry name" value="MFS general substrate transporter"/>
    <property type="match status" value="1"/>
</dbReference>
<dbReference type="InterPro" id="IPR000576">
    <property type="entry name" value="LacY/RafB_perm_fam"/>
</dbReference>
<evidence type="ECO:0000256" key="2">
    <source>
        <dbReference type="ARBA" id="ARBA00022448"/>
    </source>
</evidence>
<dbReference type="EMBL" id="MLFR01000002">
    <property type="protein sequence ID" value="ORM71268.1"/>
    <property type="molecule type" value="Genomic_DNA"/>
</dbReference>
<dbReference type="PRINTS" id="PR00174">
    <property type="entry name" value="LACYSMPORT"/>
</dbReference>
<evidence type="ECO:0000313" key="10">
    <source>
        <dbReference type="Proteomes" id="UP000193558"/>
    </source>
</evidence>
<dbReference type="Gene3D" id="1.20.1250.20">
    <property type="entry name" value="MFS general substrate transporter like domains"/>
    <property type="match status" value="2"/>
</dbReference>
<dbReference type="PANTHER" id="PTHR23522:SF10">
    <property type="entry name" value="3-PHENYLPROPIONIC ACID TRANSPORTER-RELATED"/>
    <property type="match status" value="1"/>
</dbReference>
<feature type="transmembrane region" description="Helical" evidence="8">
    <location>
        <begin position="322"/>
        <end position="339"/>
    </location>
</feature>
<keyword evidence="5 8" id="KW-0812">Transmembrane</keyword>
<evidence type="ECO:0000256" key="7">
    <source>
        <dbReference type="ARBA" id="ARBA00023136"/>
    </source>
</evidence>
<evidence type="ECO:0000256" key="6">
    <source>
        <dbReference type="ARBA" id="ARBA00022989"/>
    </source>
</evidence>
<feature type="transmembrane region" description="Helical" evidence="8">
    <location>
        <begin position="146"/>
        <end position="165"/>
    </location>
</feature>
<evidence type="ECO:0000256" key="5">
    <source>
        <dbReference type="ARBA" id="ARBA00022692"/>
    </source>
</evidence>
<comment type="subcellular location">
    <subcellularLocation>
        <location evidence="1">Cell inner membrane</location>
        <topology evidence="1">Multi-pass membrane protein</topology>
    </subcellularLocation>
</comment>
<evidence type="ECO:0000256" key="1">
    <source>
        <dbReference type="ARBA" id="ARBA00004429"/>
    </source>
</evidence>
<feature type="transmembrane region" description="Helical" evidence="8">
    <location>
        <begin position="12"/>
        <end position="38"/>
    </location>
</feature>